<name>A0A819RRD5_9BILA</name>
<comment type="caution">
    <text evidence="2">The sequence shown here is derived from an EMBL/GenBank/DDBJ whole genome shotgun (WGS) entry which is preliminary data.</text>
</comment>
<accession>A0A819RRD5</accession>
<protein>
    <submittedName>
        <fullName evidence="2">Uncharacterized protein</fullName>
    </submittedName>
</protein>
<proteinExistence type="predicted"/>
<dbReference type="AlphaFoldDB" id="A0A819RRD5"/>
<dbReference type="Proteomes" id="UP000663844">
    <property type="component" value="Unassembled WGS sequence"/>
</dbReference>
<organism evidence="2 3">
    <name type="scientific">Adineta steineri</name>
    <dbReference type="NCBI Taxonomy" id="433720"/>
    <lineage>
        <taxon>Eukaryota</taxon>
        <taxon>Metazoa</taxon>
        <taxon>Spiralia</taxon>
        <taxon>Gnathifera</taxon>
        <taxon>Rotifera</taxon>
        <taxon>Eurotatoria</taxon>
        <taxon>Bdelloidea</taxon>
        <taxon>Adinetida</taxon>
        <taxon>Adinetidae</taxon>
        <taxon>Adineta</taxon>
    </lineage>
</organism>
<sequence>MARIALRSGDQNWNIGGSSDEVWNGWSHVESKDNFWGCGNNIGMTLQKGDMICTYRASYYRPSFDIVKLNGKSASGSFSYDRTKSKEEVYNAFVEFIEKQIAAQTE</sequence>
<dbReference type="EMBL" id="CAJOAZ010004261">
    <property type="protein sequence ID" value="CAF4051408.1"/>
    <property type="molecule type" value="Genomic_DNA"/>
</dbReference>
<gene>
    <name evidence="1" type="ORF">JYZ213_LOCUS21373</name>
    <name evidence="2" type="ORF">OXD698_LOCUS32550</name>
</gene>
<evidence type="ECO:0000313" key="3">
    <source>
        <dbReference type="Proteomes" id="UP000663844"/>
    </source>
</evidence>
<dbReference type="Proteomes" id="UP000663845">
    <property type="component" value="Unassembled WGS sequence"/>
</dbReference>
<dbReference type="EMBL" id="CAJNOG010000233">
    <property type="protein sequence ID" value="CAF1100828.1"/>
    <property type="molecule type" value="Genomic_DNA"/>
</dbReference>
<evidence type="ECO:0000313" key="2">
    <source>
        <dbReference type="EMBL" id="CAF4051408.1"/>
    </source>
</evidence>
<evidence type="ECO:0000313" key="1">
    <source>
        <dbReference type="EMBL" id="CAF1100828.1"/>
    </source>
</evidence>
<reference evidence="2" key="1">
    <citation type="submission" date="2021-02" db="EMBL/GenBank/DDBJ databases">
        <authorList>
            <person name="Nowell W R."/>
        </authorList>
    </citation>
    <scope>NUCLEOTIDE SEQUENCE</scope>
</reference>